<feature type="compositionally biased region" description="Polar residues" evidence="8">
    <location>
        <begin position="469"/>
        <end position="486"/>
    </location>
</feature>
<evidence type="ECO:0000256" key="8">
    <source>
        <dbReference type="SAM" id="MobiDB-lite"/>
    </source>
</evidence>
<evidence type="ECO:0000256" key="6">
    <source>
        <dbReference type="ARBA" id="ARBA00022833"/>
    </source>
</evidence>
<feature type="region of interest" description="Disordered" evidence="8">
    <location>
        <begin position="432"/>
        <end position="487"/>
    </location>
</feature>
<dbReference type="CDD" id="cd15731">
    <property type="entry name" value="FYVE_LST2"/>
    <property type="match status" value="1"/>
</dbReference>
<dbReference type="InterPro" id="IPR043269">
    <property type="entry name" value="FYVE_LST2"/>
</dbReference>
<comment type="caution">
    <text evidence="10">The sequence shown here is derived from an EMBL/GenBank/DDBJ whole genome shotgun (WGS) entry which is preliminary data.</text>
</comment>
<protein>
    <recommendedName>
        <fullName evidence="3">Lateral signaling target protein 2 homolog</fullName>
    </recommendedName>
</protein>
<feature type="compositionally biased region" description="Basic and acidic residues" evidence="8">
    <location>
        <begin position="459"/>
        <end position="468"/>
    </location>
</feature>
<name>A0ABD1EJA7_HYPHA</name>
<keyword evidence="4" id="KW-0479">Metal-binding</keyword>
<dbReference type="GO" id="GO:0008270">
    <property type="term" value="F:zinc ion binding"/>
    <property type="evidence" value="ECO:0007669"/>
    <property type="project" value="UniProtKB-KW"/>
</dbReference>
<evidence type="ECO:0000259" key="9">
    <source>
        <dbReference type="PROSITE" id="PS50178"/>
    </source>
</evidence>
<sequence length="772" mass="87007">MESIRKWFYKPKRDDKSLLAQFFYADEDLNIVANELDSFDGRKDPERCTTLVNQLRQAQDKVLTITNTIMDTLVGDERANRDFRVKFPEDVLQDNLAGQLWFGAECLAAGSSIMNREGESAAMRPLAKAVTKSLENVRNLLRDACLRNNTPNGPIKLDNNDLFTEMLLESLKIFDKLFAQFELAYVSAMVPVKTTQEYELQELIGVLFSETLQRALKMKLLTQDMVDDCDPALMFTIPRLAIVSGLLVFPNGPLCIDRPVEKMSEMFRPFRVLLLKIRELLWVLNKRELYMLEKLLCDNQQIDDIKSVSDVNVDLNEEDLIDQFYNDFPFSQGQRFSHSLSSLSTDQETIEENIQRNSSVNESNVVLDCPSTSGRSIPRNVVRNTIIASTASPNVRSNPISTESPPEQDSLEVISAAAATLSSILNINESNNQKQSNADLESPDDSGICTETTSLERSPTLEDRDRHSSAFQTNARRNVENTSKSALTIRKNDSQSSCSKCCKCSSSSETSSFNSNSADDEEIAYAIQAAELANKDELRAKYRSSEDLIHRLFVCIAGVADQLQTNFACDLRNILKAVFLINVSDANGTSSKSLDSHSLESSIEYHPAEGEVIENNEFSVDPNILAQEALFDTNVYFHLENDECSDYTNHPRQYQEDNLSSLSSDLNWYTSLQSDIANLEPNTETVEEIPQPEPERPQVPPVWIPDIQAPKCMSCGLNFTMIKRRHHCRNCGKVFCSRCSSNSVPLPKYGLVKPVRVCNKCFMYNLTPFTIH</sequence>
<organism evidence="10 11">
    <name type="scientific">Hypothenemus hampei</name>
    <name type="common">Coffee berry borer</name>
    <dbReference type="NCBI Taxonomy" id="57062"/>
    <lineage>
        <taxon>Eukaryota</taxon>
        <taxon>Metazoa</taxon>
        <taxon>Ecdysozoa</taxon>
        <taxon>Arthropoda</taxon>
        <taxon>Hexapoda</taxon>
        <taxon>Insecta</taxon>
        <taxon>Pterygota</taxon>
        <taxon>Neoptera</taxon>
        <taxon>Endopterygota</taxon>
        <taxon>Coleoptera</taxon>
        <taxon>Polyphaga</taxon>
        <taxon>Cucujiformia</taxon>
        <taxon>Curculionidae</taxon>
        <taxon>Scolytinae</taxon>
        <taxon>Hypothenemus</taxon>
    </lineage>
</organism>
<evidence type="ECO:0000256" key="7">
    <source>
        <dbReference type="PROSITE-ProRule" id="PRU00091"/>
    </source>
</evidence>
<dbReference type="Proteomes" id="UP001566132">
    <property type="component" value="Unassembled WGS sequence"/>
</dbReference>
<dbReference type="EMBL" id="JBDJPC010000007">
    <property type="protein sequence ID" value="KAL1494787.1"/>
    <property type="molecule type" value="Genomic_DNA"/>
</dbReference>
<dbReference type="Gene3D" id="3.30.40.10">
    <property type="entry name" value="Zinc/RING finger domain, C3HC4 (zinc finger)"/>
    <property type="match status" value="1"/>
</dbReference>
<feature type="domain" description="FYVE-type" evidence="9">
    <location>
        <begin position="706"/>
        <end position="762"/>
    </location>
</feature>
<reference evidence="10 11" key="1">
    <citation type="submission" date="2024-05" db="EMBL/GenBank/DDBJ databases">
        <title>Genetic variation in Jamaican populations of the coffee berry borer (Hypothenemus hampei).</title>
        <authorList>
            <person name="Errbii M."/>
            <person name="Myrie A."/>
        </authorList>
    </citation>
    <scope>NUCLEOTIDE SEQUENCE [LARGE SCALE GENOMIC DNA]</scope>
    <source>
        <strain evidence="10">JA-Hopewell-2020-01-JO</strain>
        <tissue evidence="10">Whole body</tissue>
    </source>
</reference>
<dbReference type="AlphaFoldDB" id="A0ABD1EJA7"/>
<dbReference type="PROSITE" id="PS50178">
    <property type="entry name" value="ZF_FYVE"/>
    <property type="match status" value="1"/>
</dbReference>
<dbReference type="Pfam" id="PF01363">
    <property type="entry name" value="FYVE"/>
    <property type="match status" value="1"/>
</dbReference>
<evidence type="ECO:0000256" key="3">
    <source>
        <dbReference type="ARBA" id="ARBA00019870"/>
    </source>
</evidence>
<evidence type="ECO:0000256" key="5">
    <source>
        <dbReference type="ARBA" id="ARBA00022771"/>
    </source>
</evidence>
<evidence type="ECO:0000313" key="11">
    <source>
        <dbReference type="Proteomes" id="UP001566132"/>
    </source>
</evidence>
<keyword evidence="5 7" id="KW-0863">Zinc-finger</keyword>
<dbReference type="PANTHER" id="PTHR46465:SF2">
    <property type="entry name" value="LATERAL SIGNALING TARGET PROTEIN 2 HOMOLOG"/>
    <property type="match status" value="1"/>
</dbReference>
<evidence type="ECO:0000256" key="4">
    <source>
        <dbReference type="ARBA" id="ARBA00022723"/>
    </source>
</evidence>
<dbReference type="InterPro" id="IPR017455">
    <property type="entry name" value="Znf_FYVE-rel"/>
</dbReference>
<dbReference type="PANTHER" id="PTHR46465">
    <property type="entry name" value="LATERAL SIGNALING TARGET PROTEIN 2 HOMOLOG"/>
    <property type="match status" value="1"/>
</dbReference>
<dbReference type="InterPro" id="IPR011011">
    <property type="entry name" value="Znf_FYVE_PHD"/>
</dbReference>
<dbReference type="InterPro" id="IPR013083">
    <property type="entry name" value="Znf_RING/FYVE/PHD"/>
</dbReference>
<evidence type="ECO:0000313" key="10">
    <source>
        <dbReference type="EMBL" id="KAL1494787.1"/>
    </source>
</evidence>
<dbReference type="SUPFAM" id="SSF57903">
    <property type="entry name" value="FYVE/PHD zinc finger"/>
    <property type="match status" value="1"/>
</dbReference>
<evidence type="ECO:0000256" key="2">
    <source>
        <dbReference type="ARBA" id="ARBA00008755"/>
    </source>
</evidence>
<keyword evidence="6" id="KW-0862">Zinc</keyword>
<dbReference type="InterPro" id="IPR051118">
    <property type="entry name" value="LST-2"/>
</dbReference>
<dbReference type="SMART" id="SM00064">
    <property type="entry name" value="FYVE"/>
    <property type="match status" value="1"/>
</dbReference>
<comment type="function">
    <text evidence="1">Negative regulator of epidermal growth factor receptor (EGFR) signaling.</text>
</comment>
<keyword evidence="11" id="KW-1185">Reference proteome</keyword>
<gene>
    <name evidence="10" type="ORF">ABEB36_010328</name>
</gene>
<comment type="similarity">
    <text evidence="2">Belongs to the lst-2 family.</text>
</comment>
<proteinExistence type="inferred from homology"/>
<evidence type="ECO:0000256" key="1">
    <source>
        <dbReference type="ARBA" id="ARBA00003580"/>
    </source>
</evidence>
<accession>A0ABD1EJA7</accession>
<dbReference type="InterPro" id="IPR000306">
    <property type="entry name" value="Znf_FYVE"/>
</dbReference>